<sequence length="908" mass="99915">MASRGSDHCSGSQKSYRLYNGDVEADWNDGLARAQALQAFQKHSGREENSVVYRQLKEIERVQRKVAPSDLSSEQEIHVHYVPVISNSPTNPFRLHRLSASLSNKHEIHKPKSQTDKNTDQNSTMLHTGRDERVPSPPPDRSHKRSPRRSKHGHEKKGKHGKKVDPYLEPLKQRWICYECGKIRSDKIRERHPLAVDQKMQPNWCGRCRITHECEGNPLAWYGQRHYCWGCGIVRSEKYHRENVLEPDQPSGPNYCRPCREASPSYEHNLREASEVGGETTGFQKAFMRQVHDAGLSDIEDDSDDYSSASSKRAPGKENDARQGILKSREATSSMLKNRSFKTKTSSDTSSDSNVTIEKLKGMHLEAEKRLNFGAKAGEGGPRLSAASSYRPPSVESASGCNSVVGGDVKSCHVSRFEVGHLARAGENGDCDMKDADFDTADKACQANISSTSRVPPTASQTTVSPLQVQQSDSGSRPTTCGTDDSGTSCGFHSGTSRTSAASMRFRARRNPAETSTGSPPERESLAIHENIGDKLRYRSLGSGAYAHYPVQYGAQELPPQGISGSAPQFSGIIGGFANARDQSGFPTPPTPPHESYWPHDQQHNLEPDGHMMNRRGWAAAISPPTAPMVYGRSTSQAQPDTSKAYYGDGNPSSSSGAEYGTKPGYFGHNGFNSAAHFSDAHCRRDFSGDSYYDNTNTTAQQYDYNKPSQQRSGSAQTQQNDHHVQQPPQYNSTSPYQSKAQDGFYDEPGTWPKYNVNGFSEQDPAFGDSSGESRPKDFDFSFIGQGKSGWAADTYVPTNEEINAYMERNFANARPEATSMPCTEPQWKIYEDEGDGTALGQQGSDARAGAYSWRDGKTSVHRLGSSTPGNTVTILSIREITSDEHLSAKTDNERGGGDDDGMFNGSF</sequence>
<feature type="compositionally biased region" description="Basic residues" evidence="1">
    <location>
        <begin position="142"/>
        <end position="162"/>
    </location>
</feature>
<feature type="compositionally biased region" description="Polar residues" evidence="1">
    <location>
        <begin position="633"/>
        <end position="642"/>
    </location>
</feature>
<feature type="region of interest" description="Disordered" evidence="1">
    <location>
        <begin position="629"/>
        <end position="659"/>
    </location>
</feature>
<feature type="compositionally biased region" description="Polar residues" evidence="1">
    <location>
        <begin position="705"/>
        <end position="720"/>
    </location>
</feature>
<feature type="compositionally biased region" description="Low complexity" evidence="1">
    <location>
        <begin position="343"/>
        <end position="353"/>
    </location>
</feature>
<feature type="region of interest" description="Disordered" evidence="1">
    <location>
        <begin position="449"/>
        <end position="525"/>
    </location>
</feature>
<feature type="region of interest" description="Disordered" evidence="1">
    <location>
        <begin position="103"/>
        <end position="165"/>
    </location>
</feature>
<gene>
    <name evidence="2" type="ORF">DHEL01_v208827</name>
</gene>
<proteinExistence type="predicted"/>
<dbReference type="STRING" id="158607.A0A2P5HR91"/>
<feature type="compositionally biased region" description="Polar residues" evidence="1">
    <location>
        <begin position="449"/>
        <end position="502"/>
    </location>
</feature>
<feature type="region of interest" description="Disordered" evidence="1">
    <location>
        <begin position="884"/>
        <end position="908"/>
    </location>
</feature>
<keyword evidence="3" id="KW-1185">Reference proteome</keyword>
<feature type="region of interest" description="Disordered" evidence="1">
    <location>
        <begin position="705"/>
        <end position="778"/>
    </location>
</feature>
<feature type="region of interest" description="Disordered" evidence="1">
    <location>
        <begin position="375"/>
        <end position="400"/>
    </location>
</feature>
<evidence type="ECO:0000313" key="2">
    <source>
        <dbReference type="EMBL" id="POS72776.1"/>
    </source>
</evidence>
<feature type="compositionally biased region" description="Polar residues" evidence="1">
    <location>
        <begin position="727"/>
        <end position="741"/>
    </location>
</feature>
<comment type="caution">
    <text evidence="2">The sequence shown here is derived from an EMBL/GenBank/DDBJ whole genome shotgun (WGS) entry which is preliminary data.</text>
</comment>
<dbReference type="AlphaFoldDB" id="A0A2P5HR91"/>
<organism evidence="2 3">
    <name type="scientific">Diaporthe helianthi</name>
    <dbReference type="NCBI Taxonomy" id="158607"/>
    <lineage>
        <taxon>Eukaryota</taxon>
        <taxon>Fungi</taxon>
        <taxon>Dikarya</taxon>
        <taxon>Ascomycota</taxon>
        <taxon>Pezizomycotina</taxon>
        <taxon>Sordariomycetes</taxon>
        <taxon>Sordariomycetidae</taxon>
        <taxon>Diaporthales</taxon>
        <taxon>Diaporthaceae</taxon>
        <taxon>Diaporthe</taxon>
    </lineage>
</organism>
<dbReference type="OrthoDB" id="5415512at2759"/>
<evidence type="ECO:0000313" key="3">
    <source>
        <dbReference type="Proteomes" id="UP000094444"/>
    </source>
</evidence>
<accession>A0A2P5HR91</accession>
<evidence type="ECO:0000256" key="1">
    <source>
        <dbReference type="SAM" id="MobiDB-lite"/>
    </source>
</evidence>
<dbReference type="InParanoid" id="A0A2P5HR91"/>
<protein>
    <submittedName>
        <fullName evidence="2">Uncharacterized protein</fullName>
    </submittedName>
</protein>
<dbReference type="Proteomes" id="UP000094444">
    <property type="component" value="Unassembled WGS sequence"/>
</dbReference>
<dbReference type="EMBL" id="MAVT02000928">
    <property type="protein sequence ID" value="POS72776.1"/>
    <property type="molecule type" value="Genomic_DNA"/>
</dbReference>
<feature type="compositionally biased region" description="Basic and acidic residues" evidence="1">
    <location>
        <begin position="884"/>
        <end position="898"/>
    </location>
</feature>
<feature type="region of interest" description="Disordered" evidence="1">
    <location>
        <begin position="297"/>
        <end position="354"/>
    </location>
</feature>
<name>A0A2P5HR91_DIAHE</name>
<reference evidence="2" key="1">
    <citation type="submission" date="2017-09" db="EMBL/GenBank/DDBJ databases">
        <title>Polyketide synthases of a Diaporthe helianthi virulent isolate.</title>
        <authorList>
            <person name="Baroncelli R."/>
        </authorList>
    </citation>
    <scope>NUCLEOTIDE SEQUENCE [LARGE SCALE GENOMIC DNA]</scope>
    <source>
        <strain evidence="2">7/96</strain>
    </source>
</reference>